<feature type="domain" description="Helicase ATP-binding" evidence="5">
    <location>
        <begin position="685"/>
        <end position="799"/>
    </location>
</feature>
<protein>
    <recommendedName>
        <fullName evidence="9">Proteophosphoglycan ppg4</fullName>
    </recommendedName>
</protein>
<dbReference type="PROSITE" id="PS51194">
    <property type="entry name" value="HELICASE_CTER"/>
    <property type="match status" value="1"/>
</dbReference>
<reference evidence="7 8" key="1">
    <citation type="submission" date="2020-11" db="EMBL/GenBank/DDBJ databases">
        <title>Kefir isolates.</title>
        <authorList>
            <person name="Marcisauskas S."/>
            <person name="Kim Y."/>
            <person name="Blasche S."/>
        </authorList>
    </citation>
    <scope>NUCLEOTIDE SEQUENCE [LARGE SCALE GENOMIC DNA]</scope>
    <source>
        <strain evidence="7 8">KR</strain>
    </source>
</reference>
<dbReference type="Pfam" id="PF00176">
    <property type="entry name" value="SNF2-rel_dom"/>
    <property type="match status" value="1"/>
</dbReference>
<dbReference type="InterPro" id="IPR038718">
    <property type="entry name" value="SNF2-like_sf"/>
</dbReference>
<dbReference type="InterPro" id="IPR050628">
    <property type="entry name" value="SNF2_RAD54_helicase_TF"/>
</dbReference>
<dbReference type="SMART" id="SM00490">
    <property type="entry name" value="HELICc"/>
    <property type="match status" value="1"/>
</dbReference>
<evidence type="ECO:0000259" key="5">
    <source>
        <dbReference type="PROSITE" id="PS51192"/>
    </source>
</evidence>
<keyword evidence="3" id="KW-0067">ATP-binding</keyword>
<dbReference type="OrthoDB" id="2801544at2759"/>
<dbReference type="GO" id="GO:0008094">
    <property type="term" value="F:ATP-dependent activity, acting on DNA"/>
    <property type="evidence" value="ECO:0007669"/>
    <property type="project" value="TreeGrafter"/>
</dbReference>
<evidence type="ECO:0000256" key="1">
    <source>
        <dbReference type="ARBA" id="ARBA00022741"/>
    </source>
</evidence>
<dbReference type="InterPro" id="IPR001650">
    <property type="entry name" value="Helicase_C-like"/>
</dbReference>
<dbReference type="GO" id="GO:0005524">
    <property type="term" value="F:ATP binding"/>
    <property type="evidence" value="ECO:0007669"/>
    <property type="project" value="UniProtKB-KW"/>
</dbReference>
<comment type="caution">
    <text evidence="7">The sequence shown here is derived from an EMBL/GenBank/DDBJ whole genome shotgun (WGS) entry which is preliminary data.</text>
</comment>
<evidence type="ECO:0000313" key="7">
    <source>
        <dbReference type="EMBL" id="KAG0667168.1"/>
    </source>
</evidence>
<dbReference type="SMART" id="SM00487">
    <property type="entry name" value="DEXDc"/>
    <property type="match status" value="1"/>
</dbReference>
<name>A0A9P6WAE8_RHOMI</name>
<dbReference type="GO" id="GO:0005634">
    <property type="term" value="C:nucleus"/>
    <property type="evidence" value="ECO:0007669"/>
    <property type="project" value="TreeGrafter"/>
</dbReference>
<evidence type="ECO:0000313" key="8">
    <source>
        <dbReference type="Proteomes" id="UP000777482"/>
    </source>
</evidence>
<dbReference type="InterPro" id="IPR049730">
    <property type="entry name" value="SNF2/RAD54-like_C"/>
</dbReference>
<feature type="domain" description="Helicase C-terminal" evidence="6">
    <location>
        <begin position="1127"/>
        <end position="1291"/>
    </location>
</feature>
<dbReference type="InterPro" id="IPR000330">
    <property type="entry name" value="SNF2_N"/>
</dbReference>
<dbReference type="GO" id="GO:0016787">
    <property type="term" value="F:hydrolase activity"/>
    <property type="evidence" value="ECO:0007669"/>
    <property type="project" value="UniProtKB-KW"/>
</dbReference>
<evidence type="ECO:0008006" key="9">
    <source>
        <dbReference type="Google" id="ProtNLM"/>
    </source>
</evidence>
<evidence type="ECO:0000256" key="3">
    <source>
        <dbReference type="ARBA" id="ARBA00022840"/>
    </source>
</evidence>
<feature type="compositionally biased region" description="Low complexity" evidence="4">
    <location>
        <begin position="183"/>
        <end position="192"/>
    </location>
</feature>
<evidence type="ECO:0000259" key="6">
    <source>
        <dbReference type="PROSITE" id="PS51194"/>
    </source>
</evidence>
<dbReference type="Pfam" id="PF00271">
    <property type="entry name" value="Helicase_C"/>
    <property type="match status" value="1"/>
</dbReference>
<dbReference type="PANTHER" id="PTHR45626">
    <property type="entry name" value="TRANSCRIPTION TERMINATION FACTOR 2-RELATED"/>
    <property type="match status" value="1"/>
</dbReference>
<dbReference type="EMBL" id="PUHQ01000002">
    <property type="protein sequence ID" value="KAG0667168.1"/>
    <property type="molecule type" value="Genomic_DNA"/>
</dbReference>
<dbReference type="Gene3D" id="3.40.50.300">
    <property type="entry name" value="P-loop containing nucleotide triphosphate hydrolases"/>
    <property type="match status" value="1"/>
</dbReference>
<accession>A0A9P6WAE8</accession>
<dbReference type="Gene3D" id="3.40.50.10810">
    <property type="entry name" value="Tandem AAA-ATPase domain"/>
    <property type="match status" value="1"/>
</dbReference>
<dbReference type="GO" id="GO:0006281">
    <property type="term" value="P:DNA repair"/>
    <property type="evidence" value="ECO:0007669"/>
    <property type="project" value="TreeGrafter"/>
</dbReference>
<dbReference type="PROSITE" id="PS51192">
    <property type="entry name" value="HELICASE_ATP_BIND_1"/>
    <property type="match status" value="1"/>
</dbReference>
<dbReference type="SUPFAM" id="SSF52540">
    <property type="entry name" value="P-loop containing nucleoside triphosphate hydrolases"/>
    <property type="match status" value="2"/>
</dbReference>
<proteinExistence type="predicted"/>
<evidence type="ECO:0000256" key="2">
    <source>
        <dbReference type="ARBA" id="ARBA00022801"/>
    </source>
</evidence>
<organism evidence="7 8">
    <name type="scientific">Rhodotorula mucilaginosa</name>
    <name type="common">Yeast</name>
    <name type="synonym">Rhodotorula rubra</name>
    <dbReference type="NCBI Taxonomy" id="5537"/>
    <lineage>
        <taxon>Eukaryota</taxon>
        <taxon>Fungi</taxon>
        <taxon>Dikarya</taxon>
        <taxon>Basidiomycota</taxon>
        <taxon>Pucciniomycotina</taxon>
        <taxon>Microbotryomycetes</taxon>
        <taxon>Sporidiobolales</taxon>
        <taxon>Sporidiobolaceae</taxon>
        <taxon>Rhodotorula</taxon>
    </lineage>
</organism>
<keyword evidence="2" id="KW-0378">Hydrolase</keyword>
<feature type="region of interest" description="Disordered" evidence="4">
    <location>
        <begin position="259"/>
        <end position="303"/>
    </location>
</feature>
<keyword evidence="8" id="KW-1185">Reference proteome</keyword>
<keyword evidence="1" id="KW-0547">Nucleotide-binding</keyword>
<dbReference type="PANTHER" id="PTHR45626:SF51">
    <property type="entry name" value="SNF2-RELATED DOMAIN-CONTAINING PROTEIN"/>
    <property type="match status" value="1"/>
</dbReference>
<gene>
    <name evidence="7" type="ORF">C6P46_002580</name>
</gene>
<dbReference type="CDD" id="cd18793">
    <property type="entry name" value="SF2_C_SNF"/>
    <property type="match status" value="1"/>
</dbReference>
<dbReference type="InterPro" id="IPR027417">
    <property type="entry name" value="P-loop_NTPase"/>
</dbReference>
<feature type="compositionally biased region" description="Low complexity" evidence="4">
    <location>
        <begin position="271"/>
        <end position="283"/>
    </location>
</feature>
<dbReference type="InterPro" id="IPR014001">
    <property type="entry name" value="Helicase_ATP-bd"/>
</dbReference>
<evidence type="ECO:0000256" key="4">
    <source>
        <dbReference type="SAM" id="MobiDB-lite"/>
    </source>
</evidence>
<feature type="region of interest" description="Disordered" evidence="4">
    <location>
        <begin position="173"/>
        <end position="217"/>
    </location>
</feature>
<sequence length="1323" mass="146301">MVRSIGTATGRRSFPLHTQATTADSRQLPIVCARRSSLIGLNCSRQLNQRAAAASTCLRTGTSTSTVERTEIQLLGTAACAGVKDAGVPLTASDRVAGELQLSPEDEIEIKEWMEERQRNGPAKGKARMDESIEEEHEFDAAVPGPGLDFTFVPLPTPALTPLGSTTFKPFSTRLPAPPASPTSPLIPTTPRARPGLVPEPGPSHQQASPGGKASEIPLNRLFPAGTVVLHRHTFSPDAVQSRAEDGWTRFSEDLLRAARPDDDDEDELRPLPAVLAAAPTTPSKKRRRTSSSGTKSSPKRVRLSSDPLVDLLVANTASRSISATALVTGSSVIVRIYLIPQDLPELLASARRRKAAGATVMNLLGRIRVAESEWAGNVCPDGDCKAFLDEPDTRSLLEVYRDIESPSHDPNFVDQLDAPEEVRERIAGTLLDNPVGISTQLFPYQLATLAKMLSREIAPQKVVLPTYIRRRSAIGGQEIFVSTDGHVCLEPRSVREPKGGILAEDMGVGKSLITLALVASTLNELPDLRGTSTYLDGSFPSPDPVLLTSVSQNFPFATEMAEERKARPRLPELLPGVILDAKEQLEYDEAQQQQLIEDSREVDLPFPSLRSLMLHTVKTSPVALRYTSSDAEEAGGTSRLPQLLFDTLQTTPPFYRLLPSVEQQHSREGRRGGLLPQDIVVAATTLVVVPTDLVRQWESQIKEHVEPHALRCLVLRTAKDKFRSAAEMATYDLILMSVARFSDAAEATDTSLRGVHWKRLVIDEGHVLSNGTRMRKLAHELRTESRWAVSGTPSTNLRVTDDADEAAMFATPATAGGDRTDYDRLGQLFSRFVQHAAFPKPDMLRKTIQAHVHEGGERPARLAQIFDRAIIRHRPQHVKQAFSLPPLSKRTVQIDMEDSERRVYNSLLALFVSNAVTSQRVDVDYLFHSSKRAHLDTLSENVASATTFFGSQDFIQQISDARKFAKEMSASYKSLAWTDEERVKEAQVIEVFDEVLADPAACLTVDYPSIAFEVTGFPNDLFSTFRGLHGEGATLVPASELVRLRVDVTELRRVDVKEWDDEEEFVEELLTFEQKRKRIDARPKNYKPDEDEQPLFKKRGKNAKVELAALPDVIQRIQLGRTTSAKINHIIGELKRYPNDKFIVFSSSRIDLLFANLSEALDLLSIRHKIFAGGHAKGGDRGSIVQHFNTTTAAECQAILVDAKLGGRGINLTAASRVIMLEPIWRPDLEVQAEKRAHRLGQTKPVDLQVLVVKSSFEDALLQRRAQLLPEDFAKRAKAPQQDAELRGLLQEARYLEPREGVEREKLASNSWGRVNLFRSDP</sequence>
<dbReference type="Proteomes" id="UP000777482">
    <property type="component" value="Unassembled WGS sequence"/>
</dbReference>